<dbReference type="EMBL" id="JAARRG010000007">
    <property type="protein sequence ID" value="MBC1486642.1"/>
    <property type="molecule type" value="Genomic_DNA"/>
</dbReference>
<dbReference type="NCBIfam" id="TIGR01549">
    <property type="entry name" value="HAD-SF-IA-v1"/>
    <property type="match status" value="1"/>
</dbReference>
<comment type="caution">
    <text evidence="2">The sequence shown here is derived from an EMBL/GenBank/DDBJ whole genome shotgun (WGS) entry which is preliminary data.</text>
</comment>
<dbReference type="SUPFAM" id="SSF56784">
    <property type="entry name" value="HAD-like"/>
    <property type="match status" value="1"/>
</dbReference>
<dbReference type="NCBIfam" id="TIGR01509">
    <property type="entry name" value="HAD-SF-IA-v3"/>
    <property type="match status" value="1"/>
</dbReference>
<dbReference type="PANTHER" id="PTHR43434">
    <property type="entry name" value="PHOSPHOGLYCOLATE PHOSPHATASE"/>
    <property type="match status" value="1"/>
</dbReference>
<reference evidence="1 3" key="1">
    <citation type="submission" date="2015-02" db="EMBL/GenBank/DDBJ databases">
        <title>Sequencing of Listeria spp. dairy environmental strains.</title>
        <authorList>
            <person name="Muhterem-Uyar M."/>
            <person name="Wagner M."/>
            <person name="Schmitz-Esser S."/>
            <person name="Stessl B."/>
        </authorList>
    </citation>
    <scope>NUCLEOTIDE SEQUENCE [LARGE SCALE GENOMIC DNA]</scope>
    <source>
        <strain evidence="1 3">7KSM</strain>
    </source>
</reference>
<dbReference type="SFLD" id="SFLDG01135">
    <property type="entry name" value="C1.5.6:_HAD__Beta-PGM__Phospha"/>
    <property type="match status" value="1"/>
</dbReference>
<reference evidence="2 4" key="2">
    <citation type="submission" date="2020-03" db="EMBL/GenBank/DDBJ databases">
        <title>Soil Listeria distribution.</title>
        <authorList>
            <person name="Liao J."/>
            <person name="Wiedmann M."/>
        </authorList>
    </citation>
    <scope>NUCLEOTIDE SEQUENCE [LARGE SCALE GENOMIC DNA]</scope>
    <source>
        <strain evidence="2 4">FSL L7-1560</strain>
    </source>
</reference>
<evidence type="ECO:0000313" key="2">
    <source>
        <dbReference type="EMBL" id="MBC1486642.1"/>
    </source>
</evidence>
<keyword evidence="2" id="KW-0378">Hydrolase</keyword>
<protein>
    <submittedName>
        <fullName evidence="2">HAD family hydrolase</fullName>
    </submittedName>
</protein>
<sequence>MYKTIIFDVDGTILDTERAVLHSLQAVLAEEGLTYDLDELRFVLGITGAAAVAQLNVLDEERILDKWIEREASFIDEVEVFDGIHKVLHAIPESGVVTSKNSLEMDKGFYPFGIHDHFEAIVCASDTENHKPHPDPLLKSLELLDREPHEVIYIGDSSYDMKCAHAAGVHFGLALWGAKSTEGFEAAEYVFEKPEDILAYVIK</sequence>
<dbReference type="InterPro" id="IPR006439">
    <property type="entry name" value="HAD-SF_hydro_IA"/>
</dbReference>
<dbReference type="Gene3D" id="1.10.150.240">
    <property type="entry name" value="Putative phosphatase, domain 2"/>
    <property type="match status" value="1"/>
</dbReference>
<dbReference type="GO" id="GO:0008967">
    <property type="term" value="F:phosphoglycolate phosphatase activity"/>
    <property type="evidence" value="ECO:0007669"/>
    <property type="project" value="TreeGrafter"/>
</dbReference>
<dbReference type="SFLD" id="SFLDG01129">
    <property type="entry name" value="C1.5:_HAD__Beta-PGM__Phosphata"/>
    <property type="match status" value="1"/>
</dbReference>
<dbReference type="GO" id="GO:0006281">
    <property type="term" value="P:DNA repair"/>
    <property type="evidence" value="ECO:0007669"/>
    <property type="project" value="TreeGrafter"/>
</dbReference>
<dbReference type="AlphaFoldDB" id="A0A7X0X2W2"/>
<gene>
    <name evidence="2" type="ORF">HB897_10430</name>
    <name evidence="1" type="ORF">UQ68_00900</name>
</gene>
<accession>A0A7X0X2W2</accession>
<dbReference type="Proteomes" id="UP000033536">
    <property type="component" value="Unassembled WGS sequence"/>
</dbReference>
<dbReference type="Pfam" id="PF13419">
    <property type="entry name" value="HAD_2"/>
    <property type="match status" value="1"/>
</dbReference>
<evidence type="ECO:0000313" key="4">
    <source>
        <dbReference type="Proteomes" id="UP000523362"/>
    </source>
</evidence>
<organism evidence="2 4">
    <name type="scientific">Listeria seeligeri</name>
    <dbReference type="NCBI Taxonomy" id="1640"/>
    <lineage>
        <taxon>Bacteria</taxon>
        <taxon>Bacillati</taxon>
        <taxon>Bacillota</taxon>
        <taxon>Bacilli</taxon>
        <taxon>Bacillales</taxon>
        <taxon>Listeriaceae</taxon>
        <taxon>Listeria</taxon>
    </lineage>
</organism>
<dbReference type="InterPro" id="IPR023214">
    <property type="entry name" value="HAD_sf"/>
</dbReference>
<dbReference type="GO" id="GO:0005829">
    <property type="term" value="C:cytosol"/>
    <property type="evidence" value="ECO:0007669"/>
    <property type="project" value="TreeGrafter"/>
</dbReference>
<dbReference type="PANTHER" id="PTHR43434:SF26">
    <property type="entry name" value="PYROPHOSPHATASE PPAX"/>
    <property type="match status" value="1"/>
</dbReference>
<keyword evidence="3" id="KW-1185">Reference proteome</keyword>
<dbReference type="SFLD" id="SFLDS00003">
    <property type="entry name" value="Haloacid_Dehalogenase"/>
    <property type="match status" value="1"/>
</dbReference>
<name>A0A7X0X2W2_LISSE</name>
<dbReference type="Gene3D" id="3.40.50.1000">
    <property type="entry name" value="HAD superfamily/HAD-like"/>
    <property type="match status" value="1"/>
</dbReference>
<dbReference type="InterPro" id="IPR023198">
    <property type="entry name" value="PGP-like_dom2"/>
</dbReference>
<dbReference type="Proteomes" id="UP000523362">
    <property type="component" value="Unassembled WGS sequence"/>
</dbReference>
<dbReference type="RefSeq" id="WP_003749914.1">
    <property type="nucleotide sequence ID" value="NZ_CP063071.1"/>
</dbReference>
<proteinExistence type="predicted"/>
<evidence type="ECO:0000313" key="1">
    <source>
        <dbReference type="EMBL" id="KKD50427.1"/>
    </source>
</evidence>
<dbReference type="InterPro" id="IPR041492">
    <property type="entry name" value="HAD_2"/>
</dbReference>
<dbReference type="InterPro" id="IPR036412">
    <property type="entry name" value="HAD-like_sf"/>
</dbReference>
<dbReference type="InterPro" id="IPR050155">
    <property type="entry name" value="HAD-like_hydrolase_sf"/>
</dbReference>
<dbReference type="EMBL" id="JYOM01000001">
    <property type="protein sequence ID" value="KKD50427.1"/>
    <property type="molecule type" value="Genomic_DNA"/>
</dbReference>
<evidence type="ECO:0000313" key="3">
    <source>
        <dbReference type="Proteomes" id="UP000033536"/>
    </source>
</evidence>